<dbReference type="EMBL" id="CP133463">
    <property type="protein sequence ID" value="WMS18846.1"/>
    <property type="molecule type" value="Genomic_DNA"/>
</dbReference>
<sequence>MRVNRKNWLTDPDNLLRAEGWARDGLTDEQIAKNIGISIRTLYDWKKSSPQFLQSLKRGKEVIDLEVENALHKRAMGYEYEEKTYENGKLVKVVKKQQPPDVTAQIFWLKNRNPEKWRDTKNIDVKGELTVSAMDKLKAAREKANGKT</sequence>
<dbReference type="RefSeq" id="WP_004693103.1">
    <property type="nucleotide sequence ID" value="NZ_CP133463.1"/>
</dbReference>
<dbReference type="Gene3D" id="1.10.10.60">
    <property type="entry name" value="Homeodomain-like"/>
    <property type="match status" value="1"/>
</dbReference>
<protein>
    <submittedName>
        <fullName evidence="1">Helix-turn-helix domain-containing protein</fullName>
    </submittedName>
</protein>
<proteinExistence type="predicted"/>
<dbReference type="InterPro" id="IPR009057">
    <property type="entry name" value="Homeodomain-like_sf"/>
</dbReference>
<reference evidence="1" key="1">
    <citation type="submission" date="2023-08" db="EMBL/GenBank/DDBJ databases">
        <title>Veillonella_parvula_DSM 2007_complete_genome_hifiasm_Zymo_Research_D6332.</title>
        <authorList>
            <person name="Damerum A."/>
        </authorList>
    </citation>
    <scope>NUCLEOTIDE SEQUENCE</scope>
    <source>
        <strain evidence="1">DSM 2007</strain>
    </source>
</reference>
<dbReference type="SUPFAM" id="SSF46689">
    <property type="entry name" value="Homeodomain-like"/>
    <property type="match status" value="1"/>
</dbReference>
<name>A0AB38YLN7_VEIPA</name>
<organism evidence="1 2">
    <name type="scientific">Veillonella parvula</name>
    <name type="common">Staphylococcus parvulus</name>
    <dbReference type="NCBI Taxonomy" id="29466"/>
    <lineage>
        <taxon>Bacteria</taxon>
        <taxon>Bacillati</taxon>
        <taxon>Bacillota</taxon>
        <taxon>Negativicutes</taxon>
        <taxon>Veillonellales</taxon>
        <taxon>Veillonellaceae</taxon>
        <taxon>Veillonella</taxon>
    </lineage>
</organism>
<gene>
    <name evidence="1" type="ORF">RDV51_05215</name>
</gene>
<evidence type="ECO:0000313" key="1">
    <source>
        <dbReference type="EMBL" id="WMS18846.1"/>
    </source>
</evidence>
<accession>A0AB38YLN7</accession>
<dbReference type="Proteomes" id="UP001228955">
    <property type="component" value="Chromosome"/>
</dbReference>
<dbReference type="AlphaFoldDB" id="A0AB38YLN7"/>
<evidence type="ECO:0000313" key="2">
    <source>
        <dbReference type="Proteomes" id="UP001228955"/>
    </source>
</evidence>